<protein>
    <submittedName>
        <fullName evidence="2">Uncharacterized protein</fullName>
    </submittedName>
</protein>
<organism evidence="2 3">
    <name type="scientific">Ancylobacter vacuolatus</name>
    <dbReference type="NCBI Taxonomy" id="223389"/>
    <lineage>
        <taxon>Bacteria</taxon>
        <taxon>Pseudomonadati</taxon>
        <taxon>Pseudomonadota</taxon>
        <taxon>Alphaproteobacteria</taxon>
        <taxon>Hyphomicrobiales</taxon>
        <taxon>Xanthobacteraceae</taxon>
        <taxon>Ancylobacter</taxon>
    </lineage>
</organism>
<dbReference type="EMBL" id="JAUSUH010000005">
    <property type="protein sequence ID" value="MDQ0348336.1"/>
    <property type="molecule type" value="Genomic_DNA"/>
</dbReference>
<keyword evidence="3" id="KW-1185">Reference proteome</keyword>
<proteinExistence type="predicted"/>
<evidence type="ECO:0000313" key="3">
    <source>
        <dbReference type="Proteomes" id="UP001238467"/>
    </source>
</evidence>
<sequence length="34" mass="3590">MKRLSGHSRHAMATALPHRESATAGKAMAATQLT</sequence>
<comment type="caution">
    <text evidence="2">The sequence shown here is derived from an EMBL/GenBank/DDBJ whole genome shotgun (WGS) entry which is preliminary data.</text>
</comment>
<dbReference type="Proteomes" id="UP001238467">
    <property type="component" value="Unassembled WGS sequence"/>
</dbReference>
<name>A0ABU0DIT1_9HYPH</name>
<evidence type="ECO:0000256" key="1">
    <source>
        <dbReference type="SAM" id="MobiDB-lite"/>
    </source>
</evidence>
<reference evidence="2 3" key="1">
    <citation type="submission" date="2023-07" db="EMBL/GenBank/DDBJ databases">
        <title>Genomic Encyclopedia of Type Strains, Phase IV (KMG-IV): sequencing the most valuable type-strain genomes for metagenomic binning, comparative biology and taxonomic classification.</title>
        <authorList>
            <person name="Goeker M."/>
        </authorList>
    </citation>
    <scope>NUCLEOTIDE SEQUENCE [LARGE SCALE GENOMIC DNA]</scope>
    <source>
        <strain evidence="2 3">DSM 1277</strain>
    </source>
</reference>
<feature type="region of interest" description="Disordered" evidence="1">
    <location>
        <begin position="1"/>
        <end position="34"/>
    </location>
</feature>
<accession>A0ABU0DIT1</accession>
<feature type="compositionally biased region" description="Basic residues" evidence="1">
    <location>
        <begin position="1"/>
        <end position="10"/>
    </location>
</feature>
<gene>
    <name evidence="2" type="ORF">J2S76_002765</name>
</gene>
<evidence type="ECO:0000313" key="2">
    <source>
        <dbReference type="EMBL" id="MDQ0348336.1"/>
    </source>
</evidence>